<proteinExistence type="predicted"/>
<dbReference type="AlphaFoldDB" id="A0A8W8LW80"/>
<name>A0A8W8LW80_MAGGI</name>
<dbReference type="EnsemblMetazoa" id="G30003.1">
    <property type="protein sequence ID" value="G30003.1:cds"/>
    <property type="gene ID" value="G30003"/>
</dbReference>
<evidence type="ECO:0000313" key="2">
    <source>
        <dbReference type="Proteomes" id="UP000005408"/>
    </source>
</evidence>
<keyword evidence="2" id="KW-1185">Reference proteome</keyword>
<organism evidence="1 2">
    <name type="scientific">Magallana gigas</name>
    <name type="common">Pacific oyster</name>
    <name type="synonym">Crassostrea gigas</name>
    <dbReference type="NCBI Taxonomy" id="29159"/>
    <lineage>
        <taxon>Eukaryota</taxon>
        <taxon>Metazoa</taxon>
        <taxon>Spiralia</taxon>
        <taxon>Lophotrochozoa</taxon>
        <taxon>Mollusca</taxon>
        <taxon>Bivalvia</taxon>
        <taxon>Autobranchia</taxon>
        <taxon>Pteriomorphia</taxon>
        <taxon>Ostreida</taxon>
        <taxon>Ostreoidea</taxon>
        <taxon>Ostreidae</taxon>
        <taxon>Magallana</taxon>
    </lineage>
</organism>
<accession>A0A8W8LW80</accession>
<dbReference type="Proteomes" id="UP000005408">
    <property type="component" value="Unassembled WGS sequence"/>
</dbReference>
<reference evidence="1" key="1">
    <citation type="submission" date="2022-08" db="UniProtKB">
        <authorList>
            <consortium name="EnsemblMetazoa"/>
        </authorList>
    </citation>
    <scope>IDENTIFICATION</scope>
    <source>
        <strain evidence="1">05x7-T-G4-1.051#20</strain>
    </source>
</reference>
<dbReference type="Gene3D" id="2.170.300.10">
    <property type="entry name" value="Tie2 ligand-binding domain superfamily"/>
    <property type="match status" value="1"/>
</dbReference>
<sequence>MLNEFVNKWMVQVFCIWISGACNSHCLTKNLTEEIEECLVNYFKVEDKCKECPIGYFGYNCSQKCTPPAYGLFCGNECINCSPCHHEVGCNLTPELTRLERNMTTEIVSRKCLVNEYKDGNNCKECPAGYFGLNCSQTCVLPSYGIVCSEKFKSNRSDHPSPTVHGIENMYDEFNVVE</sequence>
<protein>
    <submittedName>
        <fullName evidence="1">Uncharacterized protein</fullName>
    </submittedName>
</protein>
<evidence type="ECO:0000313" key="1">
    <source>
        <dbReference type="EnsemblMetazoa" id="G30003.1:cds"/>
    </source>
</evidence>